<keyword evidence="1" id="KW-0732">Signal</keyword>
<dbReference type="RefSeq" id="WP_132320609.1">
    <property type="nucleotide sequence ID" value="NZ_FWZT01000012.1"/>
</dbReference>
<organism evidence="2 3">
    <name type="scientific">Pseudobacteriovorax antillogorgiicola</name>
    <dbReference type="NCBI Taxonomy" id="1513793"/>
    <lineage>
        <taxon>Bacteria</taxon>
        <taxon>Pseudomonadati</taxon>
        <taxon>Bdellovibrionota</taxon>
        <taxon>Oligoflexia</taxon>
        <taxon>Oligoflexales</taxon>
        <taxon>Pseudobacteriovoracaceae</taxon>
        <taxon>Pseudobacteriovorax</taxon>
    </lineage>
</organism>
<dbReference type="AlphaFoldDB" id="A0A1Y6C9Q0"/>
<dbReference type="EMBL" id="FWZT01000012">
    <property type="protein sequence ID" value="SMF41490.1"/>
    <property type="molecule type" value="Genomic_DNA"/>
</dbReference>
<evidence type="ECO:0000313" key="2">
    <source>
        <dbReference type="EMBL" id="SMF41490.1"/>
    </source>
</evidence>
<feature type="chain" id="PRO_5012486803" evidence="1">
    <location>
        <begin position="24"/>
        <end position="368"/>
    </location>
</feature>
<dbReference type="STRING" id="1513793.SAMN06296036_112167"/>
<feature type="signal peptide" evidence="1">
    <location>
        <begin position="1"/>
        <end position="23"/>
    </location>
</feature>
<reference evidence="3" key="1">
    <citation type="submission" date="2017-04" db="EMBL/GenBank/DDBJ databases">
        <authorList>
            <person name="Varghese N."/>
            <person name="Submissions S."/>
        </authorList>
    </citation>
    <scope>NUCLEOTIDE SEQUENCE [LARGE SCALE GENOMIC DNA]</scope>
    <source>
        <strain evidence="3">RKEM611</strain>
    </source>
</reference>
<proteinExistence type="predicted"/>
<sequence>MNRRINTTIFILSLFASTNVVWAEQSETGLLTSLPSDYNVQTSKQLLWENILELNLYINDVQSRMKVLDDSDISKLNREIKKKRLASKHLIISLFTLAKNVTDESVRCKMVEKIELILPRYQSDLTLDLEDITIAGTKVKWPENLEESLSAWAKKCSEKRSAADSSGSIESIVDSQLEDKILDQSSKTAAILRNSKQEISNYYETMKTADFTSLMASLYGENGSLGLVDRVQSTAINFKAVENDSLGLDSSAESLKEGSEGNDDKVGKLKAHLIASKCKIADKTLECERPTSENLDSLETKVAAAKDSVAALFKLLGCELPHQANLKRSLESCISSKQRTSSSEFIDSTDLLQKGLNDYVKKINEESN</sequence>
<gene>
    <name evidence="2" type="ORF">SAMN06296036_112167</name>
</gene>
<keyword evidence="3" id="KW-1185">Reference proteome</keyword>
<protein>
    <submittedName>
        <fullName evidence="2">Uncharacterized protein</fullName>
    </submittedName>
</protein>
<evidence type="ECO:0000256" key="1">
    <source>
        <dbReference type="SAM" id="SignalP"/>
    </source>
</evidence>
<dbReference type="Proteomes" id="UP000192907">
    <property type="component" value="Unassembled WGS sequence"/>
</dbReference>
<name>A0A1Y6C9Q0_9BACT</name>
<evidence type="ECO:0000313" key="3">
    <source>
        <dbReference type="Proteomes" id="UP000192907"/>
    </source>
</evidence>
<accession>A0A1Y6C9Q0</accession>